<dbReference type="EMBL" id="JANBPW010005094">
    <property type="protein sequence ID" value="KAJ1933370.1"/>
    <property type="molecule type" value="Genomic_DNA"/>
</dbReference>
<keyword evidence="2" id="KW-1185">Reference proteome</keyword>
<accession>A0ACC1J198</accession>
<protein>
    <submittedName>
        <fullName evidence="1">FG-nucleoporin nsp1</fullName>
    </submittedName>
</protein>
<dbReference type="Proteomes" id="UP001150603">
    <property type="component" value="Unassembled WGS sequence"/>
</dbReference>
<evidence type="ECO:0000313" key="1">
    <source>
        <dbReference type="EMBL" id="KAJ1933370.1"/>
    </source>
</evidence>
<proteinExistence type="predicted"/>
<reference evidence="1" key="1">
    <citation type="submission" date="2022-07" db="EMBL/GenBank/DDBJ databases">
        <title>Phylogenomic reconstructions and comparative analyses of Kickxellomycotina fungi.</title>
        <authorList>
            <person name="Reynolds N.K."/>
            <person name="Stajich J.E."/>
            <person name="Barry K."/>
            <person name="Grigoriev I.V."/>
            <person name="Crous P."/>
            <person name="Smith M.E."/>
        </authorList>
    </citation>
    <scope>NUCLEOTIDE SEQUENCE</scope>
    <source>
        <strain evidence="1">NRRL 5244</strain>
    </source>
</reference>
<sequence>MFASANSAASSAAATSAAAAATTASSSALANPTIGTGLGGSGFKLSTTPAEPATAPKAEVAADLTKPVALANKALKGKTLEEIAQTWTDELALQTREFHTQAATVSYWDRALVKQGNRITELYEATMAVEAEQAALDQSLEHMEGQQAALNELLDTYEGRVRDLVKDTVVRSNGPMRTADEERTELYKSAENLNTQMDELARRLTDLVGAVNSVSNAEPPASSDNDGQRAAQDPFVQIVNVLNSHLTSMEWIDEQTSRLQERVRAAHRVNQQVTLAQAQLSGSMGGDILGDGIADADEAMAENIRVPGGFNEQQQPPPNFSMYGTLMPPFRLPQSPSSLSSLLNQTPTGRRRL</sequence>
<organism evidence="1 2">
    <name type="scientific">Linderina macrospora</name>
    <dbReference type="NCBI Taxonomy" id="4868"/>
    <lineage>
        <taxon>Eukaryota</taxon>
        <taxon>Fungi</taxon>
        <taxon>Fungi incertae sedis</taxon>
        <taxon>Zoopagomycota</taxon>
        <taxon>Kickxellomycotina</taxon>
        <taxon>Kickxellomycetes</taxon>
        <taxon>Kickxellales</taxon>
        <taxon>Kickxellaceae</taxon>
        <taxon>Linderina</taxon>
    </lineage>
</organism>
<gene>
    <name evidence="1" type="primary">NSP1</name>
    <name evidence="1" type="ORF">FBU59_006049</name>
</gene>
<name>A0ACC1J198_9FUNG</name>
<evidence type="ECO:0000313" key="2">
    <source>
        <dbReference type="Proteomes" id="UP001150603"/>
    </source>
</evidence>
<comment type="caution">
    <text evidence="1">The sequence shown here is derived from an EMBL/GenBank/DDBJ whole genome shotgun (WGS) entry which is preliminary data.</text>
</comment>